<dbReference type="PANTHER" id="PTHR47099">
    <property type="entry name" value="METHYLCOBAMIDE:COM METHYLTRANSFERASE MTBA"/>
    <property type="match status" value="1"/>
</dbReference>
<dbReference type="Pfam" id="PF01208">
    <property type="entry name" value="URO-D"/>
    <property type="match status" value="1"/>
</dbReference>
<dbReference type="EMBL" id="AP027079">
    <property type="protein sequence ID" value="BDU68309.1"/>
    <property type="molecule type" value="Genomic_DNA"/>
</dbReference>
<protein>
    <submittedName>
        <fullName evidence="2">Uroporphyrinogen decarboxylase</fullName>
    </submittedName>
</protein>
<dbReference type="InterPro" id="IPR052024">
    <property type="entry name" value="Methanogen_methyltrans"/>
</dbReference>
<accession>A0ABN6UU81</accession>
<evidence type="ECO:0000313" key="2">
    <source>
        <dbReference type="EMBL" id="BDU68309.1"/>
    </source>
</evidence>
<gene>
    <name evidence="2" type="ORF">GETHOR_04100</name>
</gene>
<dbReference type="Proteomes" id="UP001242010">
    <property type="component" value="Chromosome"/>
</dbReference>
<dbReference type="RefSeq" id="WP_286354932.1">
    <property type="nucleotide sequence ID" value="NZ_AP027079.1"/>
</dbReference>
<reference evidence="3" key="1">
    <citation type="journal article" date="2023" name="Int. J. Syst. Evol. Microbiol.">
        <title>Mesoterricola silvestris gen. nov., sp. nov., Mesoterricola sediminis sp. nov., Geothrix oryzae sp. nov., Geothrix edaphica sp. nov., Geothrix rubra sp. nov., and Geothrix limicola sp. nov., six novel members of Acidobacteriota isolated from soils.</title>
        <authorList>
            <person name="Itoh H."/>
            <person name="Sugisawa Y."/>
            <person name="Mise K."/>
            <person name="Xu Z."/>
            <person name="Kuniyasu M."/>
            <person name="Ushijima N."/>
            <person name="Kawano K."/>
            <person name="Kobayashi E."/>
            <person name="Shiratori Y."/>
            <person name="Masuda Y."/>
            <person name="Senoo K."/>
        </authorList>
    </citation>
    <scope>NUCLEOTIDE SEQUENCE [LARGE SCALE GENOMIC DNA]</scope>
    <source>
        <strain evidence="3">Red222</strain>
    </source>
</reference>
<dbReference type="Gene3D" id="3.20.20.210">
    <property type="match status" value="1"/>
</dbReference>
<keyword evidence="3" id="KW-1185">Reference proteome</keyword>
<dbReference type="InterPro" id="IPR000257">
    <property type="entry name" value="Uroporphyrinogen_deCOase"/>
</dbReference>
<evidence type="ECO:0000313" key="3">
    <source>
        <dbReference type="Proteomes" id="UP001242010"/>
    </source>
</evidence>
<sequence>MNSLERVLAALQGQPSDRPPFLLNLSLYGSRLTGAPVKAHFADPAVFAEGQMAVRETFGPDLLLSPFLVSALGEAFGSRAGGPLEQAPNIRAFAADSASAALRLPLPDVDGHPRLLYLRETIRILARKYEGEVPVIGLLVSPPDLPPLIIGLEAWLDALLFRPEEARALLDRCTDFFVQLGTAMLQDGATALALTANLANRFMVPAEVVTGLSRPALERAFSQIPGPIIVHHGGCPLVPHLADFRGLPQVVGFLVDAGEDLAAARAILGPGPLLLGNLDGPGLADLSPEQVRGLCERALDAGSPDPQFILATSGADVPLETPPDCLQAITEAICLAGGGLR</sequence>
<evidence type="ECO:0000259" key="1">
    <source>
        <dbReference type="Pfam" id="PF01208"/>
    </source>
</evidence>
<organism evidence="2 3">
    <name type="scientific">Geothrix oryzae</name>
    <dbReference type="NCBI Taxonomy" id="2927975"/>
    <lineage>
        <taxon>Bacteria</taxon>
        <taxon>Pseudomonadati</taxon>
        <taxon>Acidobacteriota</taxon>
        <taxon>Holophagae</taxon>
        <taxon>Holophagales</taxon>
        <taxon>Holophagaceae</taxon>
        <taxon>Geothrix</taxon>
    </lineage>
</organism>
<name>A0ABN6UU81_9BACT</name>
<dbReference type="PANTHER" id="PTHR47099:SF1">
    <property type="entry name" value="METHYLCOBAMIDE:COM METHYLTRANSFERASE MTBA"/>
    <property type="match status" value="1"/>
</dbReference>
<dbReference type="SUPFAM" id="SSF51726">
    <property type="entry name" value="UROD/MetE-like"/>
    <property type="match status" value="1"/>
</dbReference>
<proteinExistence type="predicted"/>
<dbReference type="CDD" id="cd03465">
    <property type="entry name" value="URO-D_like"/>
    <property type="match status" value="1"/>
</dbReference>
<dbReference type="InterPro" id="IPR038071">
    <property type="entry name" value="UROD/MetE-like_sf"/>
</dbReference>
<feature type="domain" description="Uroporphyrinogen decarboxylase (URO-D)" evidence="1">
    <location>
        <begin position="4"/>
        <end position="333"/>
    </location>
</feature>